<dbReference type="SMART" id="SM00908">
    <property type="entry name" value="Gal-bind_lectin"/>
    <property type="match status" value="2"/>
</dbReference>
<dbReference type="PROSITE" id="PS51304">
    <property type="entry name" value="GALECTIN"/>
    <property type="match status" value="2"/>
</dbReference>
<evidence type="ECO:0000313" key="6">
    <source>
        <dbReference type="Proteomes" id="UP000005408"/>
    </source>
</evidence>
<protein>
    <recommendedName>
        <fullName evidence="3">Galectin</fullName>
    </recommendedName>
</protein>
<dbReference type="PANTHER" id="PTHR11346">
    <property type="entry name" value="GALECTIN"/>
    <property type="match status" value="1"/>
</dbReference>
<accession>A0A8W8LBF2</accession>
<evidence type="ECO:0000256" key="1">
    <source>
        <dbReference type="ARBA" id="ARBA00022734"/>
    </source>
</evidence>
<dbReference type="InterPro" id="IPR044156">
    <property type="entry name" value="Galectin-like"/>
</dbReference>
<proteinExistence type="predicted"/>
<keyword evidence="1 3" id="KW-0430">Lectin</keyword>
<dbReference type="GO" id="GO:0016936">
    <property type="term" value="F:galactoside binding"/>
    <property type="evidence" value="ECO:0007669"/>
    <property type="project" value="TreeGrafter"/>
</dbReference>
<keyword evidence="2" id="KW-0677">Repeat</keyword>
<feature type="domain" description="Galectin" evidence="4">
    <location>
        <begin position="178"/>
        <end position="314"/>
    </location>
</feature>
<dbReference type="EnsemblMetazoa" id="G27307.2">
    <property type="protein sequence ID" value="G27307.2:cds"/>
    <property type="gene ID" value="G27307"/>
</dbReference>
<evidence type="ECO:0000256" key="3">
    <source>
        <dbReference type="RuleBase" id="RU102079"/>
    </source>
</evidence>
<dbReference type="AlphaFoldDB" id="A0A8W8LBF2"/>
<dbReference type="InterPro" id="IPR001079">
    <property type="entry name" value="Galectin_CRD"/>
</dbReference>
<dbReference type="Gene3D" id="2.60.120.200">
    <property type="match status" value="2"/>
</dbReference>
<dbReference type="OrthoDB" id="6147920at2759"/>
<evidence type="ECO:0000313" key="5">
    <source>
        <dbReference type="EnsemblMetazoa" id="G27307.2:cds"/>
    </source>
</evidence>
<dbReference type="CDD" id="cd00070">
    <property type="entry name" value="GLECT"/>
    <property type="match status" value="2"/>
</dbReference>
<evidence type="ECO:0000259" key="4">
    <source>
        <dbReference type="PROSITE" id="PS51304"/>
    </source>
</evidence>
<keyword evidence="6" id="KW-1185">Reference proteome</keyword>
<dbReference type="InterPro" id="IPR013320">
    <property type="entry name" value="ConA-like_dom_sf"/>
</dbReference>
<sequence length="314" mass="35410">MTQTIGRVDNPLLPFEGDIPGGLQPGKQVFVQGNIPNHANGFGINFKCGRGDGADIAFHFNPRVSQGCVVRNTMQNGHWQAEEKHGGMPFKKEKPFEIIFLIEESQFKIAVNGRHFTEFQHRIPLHRVNTLQIPPGVSIFFIRYDAPYPVAPAMSYPSNSSYPPQLPAPVYNPPIPYMGLIPPYGLQVGKLIFISGITRGTDRFTVNIQESPAGGSDIAFHFDVRFNCGNNNINEVVRNSMSGNNWGSEERHKPFFPFRPQANFDLMILCDAHVFKVAVDGKHFIEFQHRLQPLGRFQYLSITGDIRVTQIRYQ</sequence>
<dbReference type="SUPFAM" id="SSF49899">
    <property type="entry name" value="Concanavalin A-like lectins/glucanases"/>
    <property type="match status" value="2"/>
</dbReference>
<evidence type="ECO:0000256" key="2">
    <source>
        <dbReference type="ARBA" id="ARBA00022737"/>
    </source>
</evidence>
<dbReference type="GO" id="GO:0030246">
    <property type="term" value="F:carbohydrate binding"/>
    <property type="evidence" value="ECO:0007669"/>
    <property type="project" value="UniProtKB-UniRule"/>
</dbReference>
<dbReference type="OMA" id="CILCESH"/>
<reference evidence="5" key="1">
    <citation type="submission" date="2022-08" db="UniProtKB">
        <authorList>
            <consortium name="EnsemblMetazoa"/>
        </authorList>
    </citation>
    <scope>IDENTIFICATION</scope>
    <source>
        <strain evidence="5">05x7-T-G4-1.051#20</strain>
    </source>
</reference>
<dbReference type="EnsemblMetazoa" id="G27307.1">
    <property type="protein sequence ID" value="G27307.1:cds"/>
    <property type="gene ID" value="G27307"/>
</dbReference>
<organism evidence="5 6">
    <name type="scientific">Magallana gigas</name>
    <name type="common">Pacific oyster</name>
    <name type="synonym">Crassostrea gigas</name>
    <dbReference type="NCBI Taxonomy" id="29159"/>
    <lineage>
        <taxon>Eukaryota</taxon>
        <taxon>Metazoa</taxon>
        <taxon>Spiralia</taxon>
        <taxon>Lophotrochozoa</taxon>
        <taxon>Mollusca</taxon>
        <taxon>Bivalvia</taxon>
        <taxon>Autobranchia</taxon>
        <taxon>Pteriomorphia</taxon>
        <taxon>Ostreida</taxon>
        <taxon>Ostreoidea</taxon>
        <taxon>Ostreidae</taxon>
        <taxon>Magallana</taxon>
    </lineage>
</organism>
<dbReference type="Pfam" id="PF00337">
    <property type="entry name" value="Gal-bind_lectin"/>
    <property type="match status" value="2"/>
</dbReference>
<dbReference type="Proteomes" id="UP000005408">
    <property type="component" value="Unassembled WGS sequence"/>
</dbReference>
<dbReference type="FunFam" id="2.60.120.200:FF:000124">
    <property type="entry name" value="Galectin-4"/>
    <property type="match status" value="2"/>
</dbReference>
<feature type="domain" description="Galectin" evidence="4">
    <location>
        <begin position="15"/>
        <end position="145"/>
    </location>
</feature>
<dbReference type="PANTHER" id="PTHR11346:SF176">
    <property type="entry name" value="32 KDA BETA-GALACTOSIDE-BINDING LECTIN LEC-3"/>
    <property type="match status" value="1"/>
</dbReference>
<dbReference type="SMART" id="SM00276">
    <property type="entry name" value="GLECT"/>
    <property type="match status" value="2"/>
</dbReference>
<name>A0A8W8LBF2_MAGGI</name>